<proteinExistence type="predicted"/>
<feature type="compositionally biased region" description="Basic and acidic residues" evidence="1">
    <location>
        <begin position="347"/>
        <end position="359"/>
    </location>
</feature>
<evidence type="ECO:0000313" key="2">
    <source>
        <dbReference type="EMBL" id="KAJ3211470.1"/>
    </source>
</evidence>
<evidence type="ECO:0000256" key="1">
    <source>
        <dbReference type="SAM" id="MobiDB-lite"/>
    </source>
</evidence>
<sequence length="366" mass="42775">MGLKASAKFIKSNKECYYSSIRVQEAIKSINPHIVCLELDRERAPDFQIKNINKNLRSTLHSSIYGSEMSEAFESAKKINAVVKNIDLQSTLFEHHEGDYLNYLHTKYRISNPYGFLKNNMESGVLLKDKFLNDNTTVVGDWVYRFLLFLVFKRFGVLKELNNDELSVAEHASQLRLYQNFYPNSYYHWLELRNAGMVDNFRKIVKATFDLKNVVNEEKDFKFKAINKLRHNSLLKTGEGVENLKIAAVIGKAHLFGMIEIWSEICENENYKKLDLIKGEDDYYKQIIYEKVFSSDHIENEEELNVELKRKASKTKSKFGHEVLIISDLEDDLRKDERERLERNFEKRNNINADSEGKGKTVTKKI</sequence>
<reference evidence="2" key="1">
    <citation type="submission" date="2020-05" db="EMBL/GenBank/DDBJ databases">
        <title>Phylogenomic resolution of chytrid fungi.</title>
        <authorList>
            <person name="Stajich J.E."/>
            <person name="Amses K."/>
            <person name="Simmons R."/>
            <person name="Seto K."/>
            <person name="Myers J."/>
            <person name="Bonds A."/>
            <person name="Quandt C.A."/>
            <person name="Barry K."/>
            <person name="Liu P."/>
            <person name="Grigoriev I."/>
            <person name="Longcore J.E."/>
            <person name="James T.Y."/>
        </authorList>
    </citation>
    <scope>NUCLEOTIDE SEQUENCE</scope>
    <source>
        <strain evidence="2">JEL0476</strain>
    </source>
</reference>
<dbReference type="Proteomes" id="UP001211065">
    <property type="component" value="Unassembled WGS sequence"/>
</dbReference>
<dbReference type="AlphaFoldDB" id="A0AAD5XY55"/>
<keyword evidence="3" id="KW-1185">Reference proteome</keyword>
<evidence type="ECO:0000313" key="3">
    <source>
        <dbReference type="Proteomes" id="UP001211065"/>
    </source>
</evidence>
<name>A0AAD5XY55_9FUNG</name>
<gene>
    <name evidence="2" type="ORF">HK099_007997</name>
</gene>
<accession>A0AAD5XY55</accession>
<organism evidence="2 3">
    <name type="scientific">Clydaea vesicula</name>
    <dbReference type="NCBI Taxonomy" id="447962"/>
    <lineage>
        <taxon>Eukaryota</taxon>
        <taxon>Fungi</taxon>
        <taxon>Fungi incertae sedis</taxon>
        <taxon>Chytridiomycota</taxon>
        <taxon>Chytridiomycota incertae sedis</taxon>
        <taxon>Chytridiomycetes</taxon>
        <taxon>Lobulomycetales</taxon>
        <taxon>Lobulomycetaceae</taxon>
        <taxon>Clydaea</taxon>
    </lineage>
</organism>
<dbReference type="EMBL" id="JADGJW010000832">
    <property type="protein sequence ID" value="KAJ3211470.1"/>
    <property type="molecule type" value="Genomic_DNA"/>
</dbReference>
<comment type="caution">
    <text evidence="2">The sequence shown here is derived from an EMBL/GenBank/DDBJ whole genome shotgun (WGS) entry which is preliminary data.</text>
</comment>
<protein>
    <submittedName>
        <fullName evidence="2">Uncharacterized protein</fullName>
    </submittedName>
</protein>
<feature type="region of interest" description="Disordered" evidence="1">
    <location>
        <begin position="347"/>
        <end position="366"/>
    </location>
</feature>